<protein>
    <submittedName>
        <fullName evidence="2">Uncharacterized protein</fullName>
    </submittedName>
</protein>
<dbReference type="AlphaFoldDB" id="A0A381T1E0"/>
<keyword evidence="1" id="KW-1133">Transmembrane helix</keyword>
<evidence type="ECO:0000313" key="2">
    <source>
        <dbReference type="EMBL" id="SVA10045.1"/>
    </source>
</evidence>
<dbReference type="EMBL" id="UINC01003884">
    <property type="protein sequence ID" value="SVA10045.1"/>
    <property type="molecule type" value="Genomic_DNA"/>
</dbReference>
<name>A0A381T1E0_9ZZZZ</name>
<keyword evidence="1" id="KW-0812">Transmembrane</keyword>
<sequence length="88" mass="10480">MFRQEVIVKTDFRVLIFSVFVVFLGAVGLTGCSSQEVYVYEKLPEFSECRRYTDYWSVSVCNHKHQIILSKKINSYFRHLLFSWEQSD</sequence>
<accession>A0A381T1E0</accession>
<dbReference type="PROSITE" id="PS51257">
    <property type="entry name" value="PROKAR_LIPOPROTEIN"/>
    <property type="match status" value="1"/>
</dbReference>
<proteinExistence type="predicted"/>
<organism evidence="2">
    <name type="scientific">marine metagenome</name>
    <dbReference type="NCBI Taxonomy" id="408172"/>
    <lineage>
        <taxon>unclassified sequences</taxon>
        <taxon>metagenomes</taxon>
        <taxon>ecological metagenomes</taxon>
    </lineage>
</organism>
<gene>
    <name evidence="2" type="ORF">METZ01_LOCUS62899</name>
</gene>
<keyword evidence="1" id="KW-0472">Membrane</keyword>
<feature type="transmembrane region" description="Helical" evidence="1">
    <location>
        <begin position="12"/>
        <end position="31"/>
    </location>
</feature>
<evidence type="ECO:0000256" key="1">
    <source>
        <dbReference type="SAM" id="Phobius"/>
    </source>
</evidence>
<reference evidence="2" key="1">
    <citation type="submission" date="2018-05" db="EMBL/GenBank/DDBJ databases">
        <authorList>
            <person name="Lanie J.A."/>
            <person name="Ng W.-L."/>
            <person name="Kazmierczak K.M."/>
            <person name="Andrzejewski T.M."/>
            <person name="Davidsen T.M."/>
            <person name="Wayne K.J."/>
            <person name="Tettelin H."/>
            <person name="Glass J.I."/>
            <person name="Rusch D."/>
            <person name="Podicherti R."/>
            <person name="Tsui H.-C.T."/>
            <person name="Winkler M.E."/>
        </authorList>
    </citation>
    <scope>NUCLEOTIDE SEQUENCE</scope>
</reference>